<dbReference type="PANTHER" id="PTHR23088">
    <property type="entry name" value="NITRILASE-RELATED"/>
    <property type="match status" value="1"/>
</dbReference>
<keyword evidence="4" id="KW-1185">Reference proteome</keyword>
<sequence>MTRIALCQIPVSEDSKTNLERVRDALGRAASRGAALAVFPEATLTRFGKGIAESAEPLDGPFVTAVADAARAHEVAVVLGTFEPADGRVYNTAVALDRRGRLKAAYRKIHLFDSFGARESDLVAPGDTPVVVELEGLRVGLVTCYDLRFPELFRALVDLGAEAFAVIAAWGTGPMKEEHWATLVRARAIENTMWTVAVGQAPNPEAKDGFGIGRSMLVDPIGVVRTDLGPVGAVQVVEIDPAETERVRAMVPSLSHRREDIYRAVPNAEVRRS</sequence>
<dbReference type="RefSeq" id="WP_344936476.1">
    <property type="nucleotide sequence ID" value="NZ_BAAAZR010000002.1"/>
</dbReference>
<dbReference type="EMBL" id="BAAAZR010000002">
    <property type="protein sequence ID" value="GAA3798506.1"/>
    <property type="molecule type" value="Genomic_DNA"/>
</dbReference>
<evidence type="ECO:0000256" key="1">
    <source>
        <dbReference type="ARBA" id="ARBA00010613"/>
    </source>
</evidence>
<protein>
    <submittedName>
        <fullName evidence="3">Carbon-nitrogen hydrolase family protein</fullName>
    </submittedName>
</protein>
<accession>A0ABP7HUC6</accession>
<dbReference type="Gene3D" id="3.60.110.10">
    <property type="entry name" value="Carbon-nitrogen hydrolase"/>
    <property type="match status" value="1"/>
</dbReference>
<organism evidence="3 4">
    <name type="scientific">Sphaerisporangium flaviroseum</name>
    <dbReference type="NCBI Taxonomy" id="509199"/>
    <lineage>
        <taxon>Bacteria</taxon>
        <taxon>Bacillati</taxon>
        <taxon>Actinomycetota</taxon>
        <taxon>Actinomycetes</taxon>
        <taxon>Streptosporangiales</taxon>
        <taxon>Streptosporangiaceae</taxon>
        <taxon>Sphaerisporangium</taxon>
    </lineage>
</organism>
<dbReference type="SUPFAM" id="SSF56317">
    <property type="entry name" value="Carbon-nitrogen hydrolase"/>
    <property type="match status" value="1"/>
</dbReference>
<dbReference type="CDD" id="cd07581">
    <property type="entry name" value="nitrilase_3"/>
    <property type="match status" value="1"/>
</dbReference>
<reference evidence="4" key="1">
    <citation type="journal article" date="2019" name="Int. J. Syst. Evol. Microbiol.">
        <title>The Global Catalogue of Microorganisms (GCM) 10K type strain sequencing project: providing services to taxonomists for standard genome sequencing and annotation.</title>
        <authorList>
            <consortium name="The Broad Institute Genomics Platform"/>
            <consortium name="The Broad Institute Genome Sequencing Center for Infectious Disease"/>
            <person name="Wu L."/>
            <person name="Ma J."/>
        </authorList>
    </citation>
    <scope>NUCLEOTIDE SEQUENCE [LARGE SCALE GENOMIC DNA]</scope>
    <source>
        <strain evidence="4">JCM 16908</strain>
    </source>
</reference>
<evidence type="ECO:0000313" key="4">
    <source>
        <dbReference type="Proteomes" id="UP001500888"/>
    </source>
</evidence>
<dbReference type="Pfam" id="PF00795">
    <property type="entry name" value="CN_hydrolase"/>
    <property type="match status" value="1"/>
</dbReference>
<dbReference type="Proteomes" id="UP001500888">
    <property type="component" value="Unassembled WGS sequence"/>
</dbReference>
<dbReference type="GO" id="GO:0016787">
    <property type="term" value="F:hydrolase activity"/>
    <property type="evidence" value="ECO:0007669"/>
    <property type="project" value="UniProtKB-KW"/>
</dbReference>
<proteinExistence type="inferred from homology"/>
<dbReference type="InterPro" id="IPR003010">
    <property type="entry name" value="C-N_Hydrolase"/>
</dbReference>
<comment type="caution">
    <text evidence="3">The sequence shown here is derived from an EMBL/GenBank/DDBJ whole genome shotgun (WGS) entry which is preliminary data.</text>
</comment>
<name>A0ABP7HUC6_9ACTN</name>
<feature type="domain" description="CN hydrolase" evidence="2">
    <location>
        <begin position="2"/>
        <end position="241"/>
    </location>
</feature>
<dbReference type="InterPro" id="IPR036526">
    <property type="entry name" value="C-N_Hydrolase_sf"/>
</dbReference>
<dbReference type="PROSITE" id="PS50263">
    <property type="entry name" value="CN_HYDROLASE"/>
    <property type="match status" value="1"/>
</dbReference>
<dbReference type="PANTHER" id="PTHR23088:SF27">
    <property type="entry name" value="DEAMINATED GLUTATHIONE AMIDASE"/>
    <property type="match status" value="1"/>
</dbReference>
<dbReference type="PROSITE" id="PS01227">
    <property type="entry name" value="UPF0012"/>
    <property type="match status" value="1"/>
</dbReference>
<keyword evidence="3" id="KW-0378">Hydrolase</keyword>
<evidence type="ECO:0000313" key="3">
    <source>
        <dbReference type="EMBL" id="GAA3798506.1"/>
    </source>
</evidence>
<gene>
    <name evidence="3" type="ORF">GCM10022226_17360</name>
</gene>
<comment type="similarity">
    <text evidence="1">Belongs to the carbon-nitrogen hydrolase superfamily. NIT1/NIT2 family.</text>
</comment>
<dbReference type="InterPro" id="IPR001110">
    <property type="entry name" value="UPF0012_CS"/>
</dbReference>
<evidence type="ECO:0000259" key="2">
    <source>
        <dbReference type="PROSITE" id="PS50263"/>
    </source>
</evidence>